<dbReference type="GO" id="GO:0046512">
    <property type="term" value="P:sphingosine biosynthetic process"/>
    <property type="evidence" value="ECO:0007669"/>
    <property type="project" value="TreeGrafter"/>
</dbReference>
<feature type="region of interest" description="Disordered" evidence="1">
    <location>
        <begin position="344"/>
        <end position="363"/>
    </location>
</feature>
<dbReference type="GO" id="GO:0016773">
    <property type="term" value="F:phosphotransferase activity, alcohol group as acceptor"/>
    <property type="evidence" value="ECO:0007669"/>
    <property type="project" value="UniProtKB-ARBA"/>
</dbReference>
<feature type="compositionally biased region" description="Low complexity" evidence="1">
    <location>
        <begin position="344"/>
        <end position="358"/>
    </location>
</feature>
<dbReference type="PANTHER" id="PTHR12358">
    <property type="entry name" value="SPHINGOSINE KINASE"/>
    <property type="match status" value="1"/>
</dbReference>
<dbReference type="SUPFAM" id="SSF111331">
    <property type="entry name" value="NAD kinase/diacylglycerol kinase-like"/>
    <property type="match status" value="1"/>
</dbReference>
<dbReference type="GO" id="GO:0001727">
    <property type="term" value="F:lipid kinase activity"/>
    <property type="evidence" value="ECO:0007669"/>
    <property type="project" value="TreeGrafter"/>
</dbReference>
<accession>A0AAW1PAS9</accession>
<dbReference type="InterPro" id="IPR017438">
    <property type="entry name" value="ATP-NAD_kinase_N"/>
</dbReference>
<dbReference type="EMBL" id="JALJOR010000015">
    <property type="protein sequence ID" value="KAK9805531.1"/>
    <property type="molecule type" value="Genomic_DNA"/>
</dbReference>
<dbReference type="PANTHER" id="PTHR12358:SF31">
    <property type="entry name" value="ACYLGLYCEROL KINASE, MITOCHONDRIAL"/>
    <property type="match status" value="1"/>
</dbReference>
<dbReference type="Gene3D" id="2.60.200.40">
    <property type="match status" value="1"/>
</dbReference>
<comment type="caution">
    <text evidence="3">The sequence shown here is derived from an EMBL/GenBank/DDBJ whole genome shotgun (WGS) entry which is preliminary data.</text>
</comment>
<keyword evidence="4" id="KW-1185">Reference proteome</keyword>
<evidence type="ECO:0000256" key="1">
    <source>
        <dbReference type="SAM" id="MobiDB-lite"/>
    </source>
</evidence>
<dbReference type="GO" id="GO:0005737">
    <property type="term" value="C:cytoplasm"/>
    <property type="evidence" value="ECO:0007669"/>
    <property type="project" value="TreeGrafter"/>
</dbReference>
<dbReference type="InterPro" id="IPR050187">
    <property type="entry name" value="Lipid_Phosphate_FormReg"/>
</dbReference>
<dbReference type="GO" id="GO:0016020">
    <property type="term" value="C:membrane"/>
    <property type="evidence" value="ECO:0007669"/>
    <property type="project" value="TreeGrafter"/>
</dbReference>
<organism evidence="3 4">
    <name type="scientific">[Myrmecia] bisecta</name>
    <dbReference type="NCBI Taxonomy" id="41462"/>
    <lineage>
        <taxon>Eukaryota</taxon>
        <taxon>Viridiplantae</taxon>
        <taxon>Chlorophyta</taxon>
        <taxon>core chlorophytes</taxon>
        <taxon>Trebouxiophyceae</taxon>
        <taxon>Trebouxiales</taxon>
        <taxon>Trebouxiaceae</taxon>
        <taxon>Myrmecia</taxon>
    </lineage>
</organism>
<dbReference type="PROSITE" id="PS50146">
    <property type="entry name" value="DAGK"/>
    <property type="match status" value="1"/>
</dbReference>
<name>A0AAW1PAS9_9CHLO</name>
<proteinExistence type="predicted"/>
<protein>
    <recommendedName>
        <fullName evidence="2">DAGKc domain-containing protein</fullName>
    </recommendedName>
</protein>
<gene>
    <name evidence="3" type="ORF">WJX72_003548</name>
</gene>
<dbReference type="Gene3D" id="3.40.50.10330">
    <property type="entry name" value="Probable inorganic polyphosphate/atp-NAD kinase, domain 1"/>
    <property type="match status" value="1"/>
</dbReference>
<reference evidence="3 4" key="1">
    <citation type="journal article" date="2024" name="Nat. Commun.">
        <title>Phylogenomics reveals the evolutionary origins of lichenization in chlorophyte algae.</title>
        <authorList>
            <person name="Puginier C."/>
            <person name="Libourel C."/>
            <person name="Otte J."/>
            <person name="Skaloud P."/>
            <person name="Haon M."/>
            <person name="Grisel S."/>
            <person name="Petersen M."/>
            <person name="Berrin J.G."/>
            <person name="Delaux P.M."/>
            <person name="Dal Grande F."/>
            <person name="Keller J."/>
        </authorList>
    </citation>
    <scope>NUCLEOTIDE SEQUENCE [LARGE SCALE GENOMIC DNA]</scope>
    <source>
        <strain evidence="3 4">SAG 2043</strain>
    </source>
</reference>
<dbReference type="Pfam" id="PF00781">
    <property type="entry name" value="DAGK_cat"/>
    <property type="match status" value="1"/>
</dbReference>
<evidence type="ECO:0000313" key="3">
    <source>
        <dbReference type="EMBL" id="KAK9805531.1"/>
    </source>
</evidence>
<feature type="domain" description="DAGKc" evidence="2">
    <location>
        <begin position="146"/>
        <end position="283"/>
    </location>
</feature>
<dbReference type="AlphaFoldDB" id="A0AAW1PAS9"/>
<dbReference type="Proteomes" id="UP001489004">
    <property type="component" value="Unassembled WGS sequence"/>
</dbReference>
<sequence>MANARSTLLTAQSLDSADASHTHLPSVDPEKQPLGVPARCDGTQGNAQVLSDGGFVFSVEKGTGATGCLPCGWQNAALQLAAQDIVGATVRKSTSFIVWYCPAKALKPGQSIRKLRKSPAYQCSSAAEAENIVQRLRSAAAWKGAAQPRRIVAIVNPKSGQGKSAKNFAKVVQPIFDAAGLVVIVHQTQHAGHATELAQQLDLAGCDALVMVGGDGTVFEALQGYFKRPDWQQAVKLPFALLPSGSGNALAANTGCWDLVTAAHAVCKGVEAPLDIVSVLQPSPTPRRFYSFLSLTYGMIASLDIGTESLRWMGGLRFTYGAFFQIMKRQAWDIRAAILPASNAAASTSPPDSSGTADNAHSVEEVSRAQGWRGLGADRVQLFAACNLPFLDLHFKIAPEAGLNTGAMSVIHTPRSTRAQGFHMMYRAELGTHMELGRVQHEKVVAMVLEPVSKDTWLVLDGEVIPSERIFAEVHRGLCRVLVA</sequence>
<dbReference type="InterPro" id="IPR001206">
    <property type="entry name" value="Diacylglycerol_kinase_cat_dom"/>
</dbReference>
<evidence type="ECO:0000313" key="4">
    <source>
        <dbReference type="Proteomes" id="UP001489004"/>
    </source>
</evidence>
<dbReference type="InterPro" id="IPR016064">
    <property type="entry name" value="NAD/diacylglycerol_kinase_sf"/>
</dbReference>
<evidence type="ECO:0000259" key="2">
    <source>
        <dbReference type="PROSITE" id="PS50146"/>
    </source>
</evidence>
<dbReference type="SMART" id="SM00046">
    <property type="entry name" value="DAGKc"/>
    <property type="match status" value="1"/>
</dbReference>